<keyword evidence="3" id="KW-1185">Reference proteome</keyword>
<dbReference type="InterPro" id="IPR007313">
    <property type="entry name" value="FxsA"/>
</dbReference>
<organism evidence="2 3">
    <name type="scientific">Botrimarina colliarenosi</name>
    <dbReference type="NCBI Taxonomy" id="2528001"/>
    <lineage>
        <taxon>Bacteria</taxon>
        <taxon>Pseudomonadati</taxon>
        <taxon>Planctomycetota</taxon>
        <taxon>Planctomycetia</taxon>
        <taxon>Pirellulales</taxon>
        <taxon>Lacipirellulaceae</taxon>
        <taxon>Botrimarina</taxon>
    </lineage>
</organism>
<comment type="caution">
    <text evidence="2">The sequence shown here is derived from an EMBL/GenBank/DDBJ whole genome shotgun (WGS) entry which is preliminary data.</text>
</comment>
<protein>
    <submittedName>
        <fullName evidence="2">Phage T7 F exclusion suppressor FxsA</fullName>
    </submittedName>
</protein>
<dbReference type="AlphaFoldDB" id="A0A5C6AKG5"/>
<dbReference type="NCBIfam" id="NF008528">
    <property type="entry name" value="PRK11463.1-2"/>
    <property type="match status" value="1"/>
</dbReference>
<keyword evidence="1" id="KW-0472">Membrane</keyword>
<accession>A0A5C6AKG5</accession>
<dbReference type="Proteomes" id="UP000317421">
    <property type="component" value="Unassembled WGS sequence"/>
</dbReference>
<dbReference type="RefSeq" id="WP_197526318.1">
    <property type="nucleotide sequence ID" value="NZ_SJPR01000001.1"/>
</dbReference>
<dbReference type="Pfam" id="PF04186">
    <property type="entry name" value="FxsA"/>
    <property type="match status" value="1"/>
</dbReference>
<sequence>MLLTLLLLFTLLPMAEIYLLVTLFQTIGWFPTLLIALSTGVIGASLARSQGLATLSRITQEMSAGKAPADALVDGAMILLAGALLVTPGVLTDAFGFALLIPPLRSVLKPLLRAAFRRNLQRRSGPGGAVYTWSAGNPPPERRADQVIDAEVIEVRTRDAE</sequence>
<evidence type="ECO:0000313" key="2">
    <source>
        <dbReference type="EMBL" id="TWU00523.1"/>
    </source>
</evidence>
<dbReference type="PANTHER" id="PTHR35335:SF1">
    <property type="entry name" value="UPF0716 PROTEIN FXSA"/>
    <property type="match status" value="1"/>
</dbReference>
<dbReference type="EMBL" id="SJPR01000001">
    <property type="protein sequence ID" value="TWU00523.1"/>
    <property type="molecule type" value="Genomic_DNA"/>
</dbReference>
<feature type="transmembrane region" description="Helical" evidence="1">
    <location>
        <begin position="27"/>
        <end position="47"/>
    </location>
</feature>
<dbReference type="PANTHER" id="PTHR35335">
    <property type="entry name" value="UPF0716 PROTEIN FXSA"/>
    <property type="match status" value="1"/>
</dbReference>
<keyword evidence="1" id="KW-1133">Transmembrane helix</keyword>
<dbReference type="GO" id="GO:0016020">
    <property type="term" value="C:membrane"/>
    <property type="evidence" value="ECO:0007669"/>
    <property type="project" value="InterPro"/>
</dbReference>
<name>A0A5C6AKG5_9BACT</name>
<evidence type="ECO:0000313" key="3">
    <source>
        <dbReference type="Proteomes" id="UP000317421"/>
    </source>
</evidence>
<reference evidence="2 3" key="1">
    <citation type="submission" date="2019-02" db="EMBL/GenBank/DDBJ databases">
        <title>Deep-cultivation of Planctomycetes and their phenomic and genomic characterization uncovers novel biology.</title>
        <authorList>
            <person name="Wiegand S."/>
            <person name="Jogler M."/>
            <person name="Boedeker C."/>
            <person name="Pinto D."/>
            <person name="Vollmers J."/>
            <person name="Rivas-Marin E."/>
            <person name="Kohn T."/>
            <person name="Peeters S.H."/>
            <person name="Heuer A."/>
            <person name="Rast P."/>
            <person name="Oberbeckmann S."/>
            <person name="Bunk B."/>
            <person name="Jeske O."/>
            <person name="Meyerdierks A."/>
            <person name="Storesund J.E."/>
            <person name="Kallscheuer N."/>
            <person name="Luecker S."/>
            <person name="Lage O.M."/>
            <person name="Pohl T."/>
            <person name="Merkel B.J."/>
            <person name="Hornburger P."/>
            <person name="Mueller R.-W."/>
            <person name="Bruemmer F."/>
            <person name="Labrenz M."/>
            <person name="Spormann A.M."/>
            <person name="Op Den Camp H."/>
            <person name="Overmann J."/>
            <person name="Amann R."/>
            <person name="Jetten M.S.M."/>
            <person name="Mascher T."/>
            <person name="Medema M.H."/>
            <person name="Devos D.P."/>
            <person name="Kaster A.-K."/>
            <person name="Ovreas L."/>
            <person name="Rohde M."/>
            <person name="Galperin M.Y."/>
            <person name="Jogler C."/>
        </authorList>
    </citation>
    <scope>NUCLEOTIDE SEQUENCE [LARGE SCALE GENOMIC DNA]</scope>
    <source>
        <strain evidence="2 3">Pla108</strain>
    </source>
</reference>
<evidence type="ECO:0000256" key="1">
    <source>
        <dbReference type="SAM" id="Phobius"/>
    </source>
</evidence>
<gene>
    <name evidence="2" type="ORF">Pla108_14750</name>
</gene>
<keyword evidence="1" id="KW-0812">Transmembrane</keyword>
<proteinExistence type="predicted"/>